<reference evidence="3 4" key="1">
    <citation type="submission" date="2020-03" db="EMBL/GenBank/DDBJ databases">
        <title>WGS of actinomycetes isolated from Thailand.</title>
        <authorList>
            <person name="Thawai C."/>
        </authorList>
    </citation>
    <scope>NUCLEOTIDE SEQUENCE [LARGE SCALE GENOMIC DNA]</scope>
    <source>
        <strain evidence="3 4">PRB2-1</strain>
    </source>
</reference>
<accession>A0ABX0ZM47</accession>
<dbReference type="RefSeq" id="WP_167983813.1">
    <property type="nucleotide sequence ID" value="NZ_JAATEJ010000011.1"/>
</dbReference>
<dbReference type="Gene3D" id="1.10.1660.10">
    <property type="match status" value="1"/>
</dbReference>
<sequence>MRIGDLSRRTGVPVPTIKFYSREGLLPAGQRTSPNQVSYSESHVRRLKLIRAMLEVGGLSVAAAREVLAKVDSPFTTIHGVLGVAQSAITRPTAEREDDEGRRAQAEREVAELVKRHGWEVKPENPGWKALVQIVVTYRDLDREDLLALLDRYADSAGELAVAELAVLEDVPGADGKVEGAVLGTVLGDAAMAALRRIAQEDVSGRVRPTRHSA</sequence>
<dbReference type="Pfam" id="PF13411">
    <property type="entry name" value="MerR_1"/>
    <property type="match status" value="1"/>
</dbReference>
<dbReference type="InterPro" id="IPR047057">
    <property type="entry name" value="MerR_fam"/>
</dbReference>
<evidence type="ECO:0000313" key="4">
    <source>
        <dbReference type="Proteomes" id="UP000734511"/>
    </source>
</evidence>
<dbReference type="InterPro" id="IPR009061">
    <property type="entry name" value="DNA-bd_dom_put_sf"/>
</dbReference>
<dbReference type="PANTHER" id="PTHR30204">
    <property type="entry name" value="REDOX-CYCLING DRUG-SENSING TRANSCRIPTIONAL ACTIVATOR SOXR"/>
    <property type="match status" value="1"/>
</dbReference>
<evidence type="ECO:0000256" key="1">
    <source>
        <dbReference type="ARBA" id="ARBA00023125"/>
    </source>
</evidence>
<evidence type="ECO:0000313" key="3">
    <source>
        <dbReference type="EMBL" id="NJP44958.1"/>
    </source>
</evidence>
<gene>
    <name evidence="3" type="ORF">HCN08_16360</name>
</gene>
<keyword evidence="4" id="KW-1185">Reference proteome</keyword>
<dbReference type="SUPFAM" id="SSF46955">
    <property type="entry name" value="Putative DNA-binding domain"/>
    <property type="match status" value="1"/>
</dbReference>
<evidence type="ECO:0000259" key="2">
    <source>
        <dbReference type="PROSITE" id="PS50937"/>
    </source>
</evidence>
<organism evidence="3 4">
    <name type="scientific">Actinacidiphila epipremni</name>
    <dbReference type="NCBI Taxonomy" id="2053013"/>
    <lineage>
        <taxon>Bacteria</taxon>
        <taxon>Bacillati</taxon>
        <taxon>Actinomycetota</taxon>
        <taxon>Actinomycetes</taxon>
        <taxon>Kitasatosporales</taxon>
        <taxon>Streptomycetaceae</taxon>
        <taxon>Actinacidiphila</taxon>
    </lineage>
</organism>
<dbReference type="PANTHER" id="PTHR30204:SF98">
    <property type="entry name" value="HTH-TYPE TRANSCRIPTIONAL REGULATOR ADHR"/>
    <property type="match status" value="1"/>
</dbReference>
<dbReference type="PRINTS" id="PR00040">
    <property type="entry name" value="HTHMERR"/>
</dbReference>
<protein>
    <submittedName>
        <fullName evidence="3">MerR family transcriptional regulator</fullName>
    </submittedName>
</protein>
<dbReference type="Proteomes" id="UP000734511">
    <property type="component" value="Unassembled WGS sequence"/>
</dbReference>
<keyword evidence="1" id="KW-0238">DNA-binding</keyword>
<dbReference type="InterPro" id="IPR000551">
    <property type="entry name" value="MerR-type_HTH_dom"/>
</dbReference>
<feature type="domain" description="HTH merR-type" evidence="2">
    <location>
        <begin position="1"/>
        <end position="70"/>
    </location>
</feature>
<dbReference type="SMART" id="SM00422">
    <property type="entry name" value="HTH_MERR"/>
    <property type="match status" value="1"/>
</dbReference>
<proteinExistence type="predicted"/>
<dbReference type="CDD" id="cd04780">
    <property type="entry name" value="HTH_MerR-like_sg5"/>
    <property type="match status" value="1"/>
</dbReference>
<name>A0ABX0ZM47_9ACTN</name>
<dbReference type="PROSITE" id="PS50937">
    <property type="entry name" value="HTH_MERR_2"/>
    <property type="match status" value="1"/>
</dbReference>
<comment type="caution">
    <text evidence="3">The sequence shown here is derived from an EMBL/GenBank/DDBJ whole genome shotgun (WGS) entry which is preliminary data.</text>
</comment>
<dbReference type="EMBL" id="JAATEJ010000011">
    <property type="protein sequence ID" value="NJP44958.1"/>
    <property type="molecule type" value="Genomic_DNA"/>
</dbReference>